<feature type="chain" id="PRO_5037725274" description="SRCR domain-containing protein" evidence="6">
    <location>
        <begin position="23"/>
        <end position="380"/>
    </location>
</feature>
<dbReference type="PANTHER" id="PTHR48071:SF18">
    <property type="entry name" value="DELETED IN MALIGNANT BRAIN TUMORS 1 PROTEIN-RELATED"/>
    <property type="match status" value="1"/>
</dbReference>
<proteinExistence type="predicted"/>
<evidence type="ECO:0000256" key="4">
    <source>
        <dbReference type="SAM" id="MobiDB-lite"/>
    </source>
</evidence>
<dbReference type="InterPro" id="IPR001190">
    <property type="entry name" value="SRCR"/>
</dbReference>
<evidence type="ECO:0000256" key="6">
    <source>
        <dbReference type="SAM" id="SignalP"/>
    </source>
</evidence>
<evidence type="ECO:0000256" key="2">
    <source>
        <dbReference type="ARBA" id="ARBA00023157"/>
    </source>
</evidence>
<dbReference type="AlphaFoldDB" id="A0A913ZZ17"/>
<dbReference type="PANTHER" id="PTHR48071">
    <property type="entry name" value="SRCR DOMAIN-CONTAINING PROTEIN"/>
    <property type="match status" value="1"/>
</dbReference>
<name>A0A913ZZ17_PATMI</name>
<feature type="transmembrane region" description="Helical" evidence="5">
    <location>
        <begin position="265"/>
        <end position="289"/>
    </location>
</feature>
<dbReference type="InterPro" id="IPR036772">
    <property type="entry name" value="SRCR-like_dom_sf"/>
</dbReference>
<keyword evidence="9" id="KW-1185">Reference proteome</keyword>
<dbReference type="OMA" id="NCFFNTE"/>
<dbReference type="EnsemblMetazoa" id="XM_038200378.1">
    <property type="protein sequence ID" value="XP_038056306.1"/>
    <property type="gene ID" value="LOC119728224"/>
</dbReference>
<feature type="signal peptide" evidence="6">
    <location>
        <begin position="1"/>
        <end position="22"/>
    </location>
</feature>
<dbReference type="GeneID" id="119728224"/>
<sequence>MATSISQLVLIFLVASITSVYGYKDGDVKFLKDDGSKLNSEYEGVVQMYRDGTWGGVCYDGTIPEFTAKYICRALGFEFVTRWVNARDAFPKNDNNEVTVNHIDCSGAADLSGCTKDWSDDRPTCEITNLLALACSPRTDYAVRLMGGSTWYEGRVEVYHEGSGSGHHHWGLVCDDYWGKSDAKVVCRQLGYGDPDKARYTDGDKYKSGSSGMPTLLDNVHCSGSEKSLAYCAGNNWHSENCFFNTELAAVICETASKTGVLSTAAIAGIVIGSLVILGFIVVLFCIYYRQSKMRKRNSRQAAVGNTGVGHGGVTYVNQGGMGAGGVTFITPGQGQQQVQYVMPGAAPAFNPPPYSPPGAAYGGDGGNKHDSANPGPTDD</sequence>
<evidence type="ECO:0000313" key="8">
    <source>
        <dbReference type="EnsemblMetazoa" id="XP_038056306.1"/>
    </source>
</evidence>
<dbReference type="FunFam" id="3.10.250.10:FF:000001">
    <property type="entry name" value="Lysyl oxidase 4 isoform X1"/>
    <property type="match status" value="1"/>
</dbReference>
<dbReference type="Gene3D" id="3.10.250.10">
    <property type="entry name" value="SRCR-like domain"/>
    <property type="match status" value="2"/>
</dbReference>
<feature type="domain" description="SRCR" evidence="7">
    <location>
        <begin position="28"/>
        <end position="136"/>
    </location>
</feature>
<dbReference type="OrthoDB" id="547291at2759"/>
<keyword evidence="5" id="KW-0472">Membrane</keyword>
<organism evidence="8 9">
    <name type="scientific">Patiria miniata</name>
    <name type="common">Bat star</name>
    <name type="synonym">Asterina miniata</name>
    <dbReference type="NCBI Taxonomy" id="46514"/>
    <lineage>
        <taxon>Eukaryota</taxon>
        <taxon>Metazoa</taxon>
        <taxon>Echinodermata</taxon>
        <taxon>Eleutherozoa</taxon>
        <taxon>Asterozoa</taxon>
        <taxon>Asteroidea</taxon>
        <taxon>Valvatacea</taxon>
        <taxon>Valvatida</taxon>
        <taxon>Asterinidae</taxon>
        <taxon>Patiria</taxon>
    </lineage>
</organism>
<keyword evidence="5" id="KW-0812">Transmembrane</keyword>
<feature type="region of interest" description="Disordered" evidence="4">
    <location>
        <begin position="350"/>
        <end position="380"/>
    </location>
</feature>
<dbReference type="Proteomes" id="UP000887568">
    <property type="component" value="Unplaced"/>
</dbReference>
<accession>A0A913ZZ17</accession>
<evidence type="ECO:0000256" key="5">
    <source>
        <dbReference type="SAM" id="Phobius"/>
    </source>
</evidence>
<protein>
    <recommendedName>
        <fullName evidence="7">SRCR domain-containing protein</fullName>
    </recommendedName>
</protein>
<evidence type="ECO:0000256" key="1">
    <source>
        <dbReference type="ARBA" id="ARBA00022729"/>
    </source>
</evidence>
<feature type="domain" description="SRCR" evidence="7">
    <location>
        <begin position="143"/>
        <end position="254"/>
    </location>
</feature>
<keyword evidence="5" id="KW-1133">Transmembrane helix</keyword>
<keyword evidence="1 6" id="KW-0732">Signal</keyword>
<dbReference type="PRINTS" id="PR00258">
    <property type="entry name" value="SPERACTRCPTR"/>
</dbReference>
<dbReference type="PROSITE" id="PS50287">
    <property type="entry name" value="SRCR_2"/>
    <property type="match status" value="2"/>
</dbReference>
<dbReference type="GO" id="GO:0016020">
    <property type="term" value="C:membrane"/>
    <property type="evidence" value="ECO:0007669"/>
    <property type="project" value="InterPro"/>
</dbReference>
<feature type="disulfide bond" evidence="3">
    <location>
        <begin position="222"/>
        <end position="232"/>
    </location>
</feature>
<evidence type="ECO:0000313" key="9">
    <source>
        <dbReference type="Proteomes" id="UP000887568"/>
    </source>
</evidence>
<evidence type="ECO:0000256" key="3">
    <source>
        <dbReference type="PROSITE-ProRule" id="PRU00196"/>
    </source>
</evidence>
<evidence type="ECO:0000259" key="7">
    <source>
        <dbReference type="PROSITE" id="PS50287"/>
    </source>
</evidence>
<dbReference type="Pfam" id="PF00530">
    <property type="entry name" value="SRCR"/>
    <property type="match status" value="2"/>
</dbReference>
<comment type="caution">
    <text evidence="3">Lacks conserved residue(s) required for the propagation of feature annotation.</text>
</comment>
<dbReference type="SUPFAM" id="SSF56487">
    <property type="entry name" value="SRCR-like"/>
    <property type="match status" value="2"/>
</dbReference>
<dbReference type="SMART" id="SM00202">
    <property type="entry name" value="SR"/>
    <property type="match status" value="2"/>
</dbReference>
<reference evidence="8" key="1">
    <citation type="submission" date="2022-11" db="UniProtKB">
        <authorList>
            <consortium name="EnsemblMetazoa"/>
        </authorList>
    </citation>
    <scope>IDENTIFICATION</scope>
</reference>
<keyword evidence="2 3" id="KW-1015">Disulfide bond</keyword>
<dbReference type="RefSeq" id="XP_038056306.1">
    <property type="nucleotide sequence ID" value="XM_038200378.1"/>
</dbReference>